<accession>A0ACC1LK51</accession>
<evidence type="ECO:0000313" key="2">
    <source>
        <dbReference type="Proteomes" id="UP001140096"/>
    </source>
</evidence>
<comment type="caution">
    <text evidence="1">The sequence shown here is derived from an EMBL/GenBank/DDBJ whole genome shotgun (WGS) entry which is preliminary data.</text>
</comment>
<dbReference type="EMBL" id="JANBUP010000673">
    <property type="protein sequence ID" value="KAJ2810577.1"/>
    <property type="molecule type" value="Genomic_DNA"/>
</dbReference>
<sequence>MSEIEAQVAGISLEANPKAKGGEAATPSLAEPPAFIEHRNRIFDELYQKQQEEIA</sequence>
<reference evidence="1" key="1">
    <citation type="submission" date="2022-07" db="EMBL/GenBank/DDBJ databases">
        <title>Phylogenomic reconstructions and comparative analyses of Kickxellomycotina fungi.</title>
        <authorList>
            <person name="Reynolds N.K."/>
            <person name="Stajich J.E."/>
            <person name="Barry K."/>
            <person name="Grigoriev I.V."/>
            <person name="Crous P."/>
            <person name="Smith M.E."/>
        </authorList>
    </citation>
    <scope>NUCLEOTIDE SEQUENCE</scope>
    <source>
        <strain evidence="1">CBS 102833</strain>
    </source>
</reference>
<evidence type="ECO:0000313" key="1">
    <source>
        <dbReference type="EMBL" id="KAJ2810577.1"/>
    </source>
</evidence>
<proteinExistence type="predicted"/>
<feature type="non-terminal residue" evidence="1">
    <location>
        <position position="55"/>
    </location>
</feature>
<dbReference type="Proteomes" id="UP001140096">
    <property type="component" value="Unassembled WGS sequence"/>
</dbReference>
<organism evidence="1 2">
    <name type="scientific">Coemansia furcata</name>
    <dbReference type="NCBI Taxonomy" id="417177"/>
    <lineage>
        <taxon>Eukaryota</taxon>
        <taxon>Fungi</taxon>
        <taxon>Fungi incertae sedis</taxon>
        <taxon>Zoopagomycota</taxon>
        <taxon>Kickxellomycotina</taxon>
        <taxon>Kickxellomycetes</taxon>
        <taxon>Kickxellales</taxon>
        <taxon>Kickxellaceae</taxon>
        <taxon>Coemansia</taxon>
    </lineage>
</organism>
<keyword evidence="2" id="KW-1185">Reference proteome</keyword>
<name>A0ACC1LK51_9FUNG</name>
<protein>
    <submittedName>
        <fullName evidence="1">Uncharacterized protein</fullName>
    </submittedName>
</protein>
<gene>
    <name evidence="1" type="ORF">H4S07_002589</name>
</gene>